<dbReference type="EnsemblPlants" id="AVESA.00010b.r2.1AG0015190.1">
    <property type="protein sequence ID" value="AVESA.00010b.r2.1AG0015190.1.CDS"/>
    <property type="gene ID" value="AVESA.00010b.r2.1AG0015190"/>
</dbReference>
<dbReference type="Proteomes" id="UP001732700">
    <property type="component" value="Chromosome 1A"/>
</dbReference>
<evidence type="ECO:0000313" key="2">
    <source>
        <dbReference type="Proteomes" id="UP001732700"/>
    </source>
</evidence>
<accession>A0ACD5T9L8</accession>
<name>A0ACD5T9L8_AVESA</name>
<proteinExistence type="predicted"/>
<protein>
    <submittedName>
        <fullName evidence="1">Uncharacterized protein</fullName>
    </submittedName>
</protein>
<sequence length="443" mass="47975">MSCLPCFGKKKTDEGGDDQAGSTRRGPMTAPSAMQGPASYFGSPAAAPVAVAAPAVATPSKPPGESDAASSEDALRQGIQGKVFAFRELAAATDHFTPYNLVGEGGFFRVYKGQLEKDGQSVVIKQMDKHGFQGNIEFLTEVSKLSKLHQENLIDLIGYCADGDQRLLVYEHMDGGTLEDHLFDVPPEKKPLDWTTRMNVANGAAQGLEYLHEKADPPVVYGDFKASNILLDASFTPKLSDFGLAQLGKSGGGNMPMASPMMGSFGCLAPEYDRGGQVTTKSDVYSFGVVLLQLISGRRAVDTNRPDAEQNIVTWAQPMFKDQKRYPELVDPLIKREYPTKALNQIVAMASMCLQEEDCVRPMMGDVVMTLGFLAMLPPDPPSVVEVVPVPVPVPADVPADTPAPKKEKKPRHHHSDSSSSSSDDEGGREEEEEEEEEEQEHS</sequence>
<reference evidence="1" key="2">
    <citation type="submission" date="2025-09" db="UniProtKB">
        <authorList>
            <consortium name="EnsemblPlants"/>
        </authorList>
    </citation>
    <scope>IDENTIFICATION</scope>
</reference>
<keyword evidence="2" id="KW-1185">Reference proteome</keyword>
<evidence type="ECO:0000313" key="1">
    <source>
        <dbReference type="EnsemblPlants" id="AVESA.00010b.r2.1AG0015190.1.CDS"/>
    </source>
</evidence>
<organism evidence="1 2">
    <name type="scientific">Avena sativa</name>
    <name type="common">Oat</name>
    <dbReference type="NCBI Taxonomy" id="4498"/>
    <lineage>
        <taxon>Eukaryota</taxon>
        <taxon>Viridiplantae</taxon>
        <taxon>Streptophyta</taxon>
        <taxon>Embryophyta</taxon>
        <taxon>Tracheophyta</taxon>
        <taxon>Spermatophyta</taxon>
        <taxon>Magnoliopsida</taxon>
        <taxon>Liliopsida</taxon>
        <taxon>Poales</taxon>
        <taxon>Poaceae</taxon>
        <taxon>BOP clade</taxon>
        <taxon>Pooideae</taxon>
        <taxon>Poodae</taxon>
        <taxon>Poeae</taxon>
        <taxon>Poeae Chloroplast Group 1 (Aveneae type)</taxon>
        <taxon>Aveninae</taxon>
        <taxon>Avena</taxon>
    </lineage>
</organism>
<reference evidence="1" key="1">
    <citation type="submission" date="2021-05" db="EMBL/GenBank/DDBJ databases">
        <authorList>
            <person name="Scholz U."/>
            <person name="Mascher M."/>
            <person name="Fiebig A."/>
        </authorList>
    </citation>
    <scope>NUCLEOTIDE SEQUENCE [LARGE SCALE GENOMIC DNA]</scope>
</reference>